<comment type="caution">
    <text evidence="2">The sequence shown here is derived from an EMBL/GenBank/DDBJ whole genome shotgun (WGS) entry which is preliminary data.</text>
</comment>
<keyword evidence="1" id="KW-1133">Transmembrane helix</keyword>
<keyword evidence="1" id="KW-0812">Transmembrane</keyword>
<feature type="transmembrane region" description="Helical" evidence="1">
    <location>
        <begin position="89"/>
        <end position="106"/>
    </location>
</feature>
<organism evidence="2 3">
    <name type="scientific">Orchesella dallaii</name>
    <dbReference type="NCBI Taxonomy" id="48710"/>
    <lineage>
        <taxon>Eukaryota</taxon>
        <taxon>Metazoa</taxon>
        <taxon>Ecdysozoa</taxon>
        <taxon>Arthropoda</taxon>
        <taxon>Hexapoda</taxon>
        <taxon>Collembola</taxon>
        <taxon>Entomobryomorpha</taxon>
        <taxon>Entomobryoidea</taxon>
        <taxon>Orchesellidae</taxon>
        <taxon>Orchesellinae</taxon>
        <taxon>Orchesella</taxon>
    </lineage>
</organism>
<evidence type="ECO:0008006" key="4">
    <source>
        <dbReference type="Google" id="ProtNLM"/>
    </source>
</evidence>
<sequence length="288" mass="33319">MLYSMYIKHPELFVALNDLFVLFESERRVVTKGHGEFDEKKLKVDYVGLMSIAFTIGVIPQILLISVVLVWTEMDLYFYLYQYLQPAHAVYYGSVTRFLLTFIFFVECLRSGFLPSMFGLLLMFIPLRIVQFIKIMDAENSIKFYTRLRLIFGSMDAPIKIGNTIAMAGSLIFLSGFGYAIIRSRETVSVFVLGFYVGGFLFSLIIILGYSTCATRLCSESSNLVQNWRRKMYTARYRSWNSKIRWKVWSAQRKLIIPYGDGLAYNPRTAVEYLYVLSTNIANLLLLF</sequence>
<keyword evidence="3" id="KW-1185">Reference proteome</keyword>
<proteinExistence type="predicted"/>
<gene>
    <name evidence="2" type="ORF">ODALV1_LOCUS20744</name>
</gene>
<dbReference type="EMBL" id="CAXLJM020000068">
    <property type="protein sequence ID" value="CAL8124734.1"/>
    <property type="molecule type" value="Genomic_DNA"/>
</dbReference>
<evidence type="ECO:0000313" key="3">
    <source>
        <dbReference type="Proteomes" id="UP001642540"/>
    </source>
</evidence>
<feature type="transmembrane region" description="Helical" evidence="1">
    <location>
        <begin position="46"/>
        <end position="69"/>
    </location>
</feature>
<protein>
    <recommendedName>
        <fullName evidence="4">Gustatory receptor</fullName>
    </recommendedName>
</protein>
<evidence type="ECO:0000256" key="1">
    <source>
        <dbReference type="SAM" id="Phobius"/>
    </source>
</evidence>
<feature type="transmembrane region" description="Helical" evidence="1">
    <location>
        <begin position="113"/>
        <end position="133"/>
    </location>
</feature>
<name>A0ABP1RDM3_9HEXA</name>
<reference evidence="2 3" key="1">
    <citation type="submission" date="2024-08" db="EMBL/GenBank/DDBJ databases">
        <authorList>
            <person name="Cucini C."/>
            <person name="Frati F."/>
        </authorList>
    </citation>
    <scope>NUCLEOTIDE SEQUENCE [LARGE SCALE GENOMIC DNA]</scope>
</reference>
<keyword evidence="1" id="KW-0472">Membrane</keyword>
<evidence type="ECO:0000313" key="2">
    <source>
        <dbReference type="EMBL" id="CAL8124734.1"/>
    </source>
</evidence>
<feature type="transmembrane region" description="Helical" evidence="1">
    <location>
        <begin position="189"/>
        <end position="210"/>
    </location>
</feature>
<accession>A0ABP1RDM3</accession>
<dbReference type="Proteomes" id="UP001642540">
    <property type="component" value="Unassembled WGS sequence"/>
</dbReference>
<feature type="transmembrane region" description="Helical" evidence="1">
    <location>
        <begin position="161"/>
        <end position="182"/>
    </location>
</feature>